<keyword evidence="1" id="KW-0812">Transmembrane</keyword>
<feature type="transmembrane region" description="Helical" evidence="1">
    <location>
        <begin position="362"/>
        <end position="383"/>
    </location>
</feature>
<feature type="transmembrane region" description="Helical" evidence="1">
    <location>
        <begin position="395"/>
        <end position="414"/>
    </location>
</feature>
<feature type="transmembrane region" description="Helical" evidence="1">
    <location>
        <begin position="534"/>
        <end position="553"/>
    </location>
</feature>
<feature type="transmembrane region" description="Helical" evidence="1">
    <location>
        <begin position="459"/>
        <end position="480"/>
    </location>
</feature>
<dbReference type="InterPro" id="IPR036259">
    <property type="entry name" value="MFS_trans_sf"/>
</dbReference>
<protein>
    <submittedName>
        <fullName evidence="2">MFS family permease</fullName>
    </submittedName>
</protein>
<feature type="transmembrane region" description="Helical" evidence="1">
    <location>
        <begin position="308"/>
        <end position="331"/>
    </location>
</feature>
<dbReference type="RefSeq" id="WP_306887466.1">
    <property type="nucleotide sequence ID" value="NZ_JAUSUL010000005.1"/>
</dbReference>
<feature type="transmembrane region" description="Helical" evidence="1">
    <location>
        <begin position="420"/>
        <end position="438"/>
    </location>
</feature>
<sequence length="619" mass="64904">MHASGSRASDRVAGLVGLVLSIAVGAVFALVLLASLRSEEARLYEASRMVATSIAQSISDVVQRAVQVGIPIKDLTGVDPYLSGIIDANEEVDAVAISDANGEILFRAGKPAEETEADAVSVPVAVGNRTVGRILVTPKFVAVATVRHDIAALALASSILAGLLGGLWFRLHRLEEIDLPSARLVVACRAAARGNFADYSSPPENSPLRRLGTRIARLTAPVRRKARDAYALADEILAIDVTGAFTSRVQDALAPLSAYRFDHLTQPYRRAGWGGWIVLPMLVAAEATAPLVGNFMADRIGPEPIAQLYVGGGFIAEALGRLLAIPVVLLIAARLPRAGMVAGLLLAAVGIGSTYWNHDPYQFAVARFAAGFGIWLAAWSALTREGTARRLPWRAALLLLCAWGIGPVLGALIAEFFGRRMAFLITGIATAILALVCLTQPWRGTSRASLSWRGPPLPALLALVAVMAVTVAWLQIHVALFMPIRYSLLALHFALAGAAMSVPWWTGLRLQLPVSASIALAAVVAYLLAPVPVWPISVAVGFGFGAVIAGLGAQGFRMASATAMIAGFMLAGIASVVGFILNLEPLSIVCVLAAALVLTAAATSARTGARRTQPSTQSG</sequence>
<dbReference type="SUPFAM" id="SSF103473">
    <property type="entry name" value="MFS general substrate transporter"/>
    <property type="match status" value="1"/>
</dbReference>
<comment type="caution">
    <text evidence="2">The sequence shown here is derived from an EMBL/GenBank/DDBJ whole genome shotgun (WGS) entry which is preliminary data.</text>
</comment>
<feature type="transmembrane region" description="Helical" evidence="1">
    <location>
        <begin position="12"/>
        <end position="34"/>
    </location>
</feature>
<organism evidence="2 3">
    <name type="scientific">Amorphus orientalis</name>
    <dbReference type="NCBI Taxonomy" id="649198"/>
    <lineage>
        <taxon>Bacteria</taxon>
        <taxon>Pseudomonadati</taxon>
        <taxon>Pseudomonadota</taxon>
        <taxon>Alphaproteobacteria</taxon>
        <taxon>Hyphomicrobiales</taxon>
        <taxon>Amorphaceae</taxon>
        <taxon>Amorphus</taxon>
    </lineage>
</organism>
<dbReference type="AlphaFoldDB" id="A0AAE4AUU9"/>
<evidence type="ECO:0000313" key="2">
    <source>
        <dbReference type="EMBL" id="MDQ0317547.1"/>
    </source>
</evidence>
<accession>A0AAE4AUU9</accession>
<name>A0AAE4AUU9_9HYPH</name>
<keyword evidence="3" id="KW-1185">Reference proteome</keyword>
<feature type="transmembrane region" description="Helical" evidence="1">
    <location>
        <begin position="586"/>
        <end position="605"/>
    </location>
</feature>
<evidence type="ECO:0000313" key="3">
    <source>
        <dbReference type="Proteomes" id="UP001229244"/>
    </source>
</evidence>
<evidence type="ECO:0000256" key="1">
    <source>
        <dbReference type="SAM" id="Phobius"/>
    </source>
</evidence>
<gene>
    <name evidence="2" type="ORF">J2S73_004031</name>
</gene>
<feature type="transmembrane region" description="Helical" evidence="1">
    <location>
        <begin position="338"/>
        <end position="356"/>
    </location>
</feature>
<dbReference type="Proteomes" id="UP001229244">
    <property type="component" value="Unassembled WGS sequence"/>
</dbReference>
<reference evidence="2" key="1">
    <citation type="submission" date="2023-07" db="EMBL/GenBank/DDBJ databases">
        <title>Genomic Encyclopedia of Type Strains, Phase IV (KMG-IV): sequencing the most valuable type-strain genomes for metagenomic binning, comparative biology and taxonomic classification.</title>
        <authorList>
            <person name="Goeker M."/>
        </authorList>
    </citation>
    <scope>NUCLEOTIDE SEQUENCE</scope>
    <source>
        <strain evidence="2">DSM 21202</strain>
    </source>
</reference>
<keyword evidence="1" id="KW-0472">Membrane</keyword>
<feature type="transmembrane region" description="Helical" evidence="1">
    <location>
        <begin position="486"/>
        <end position="505"/>
    </location>
</feature>
<feature type="transmembrane region" description="Helical" evidence="1">
    <location>
        <begin position="560"/>
        <end position="580"/>
    </location>
</feature>
<proteinExistence type="predicted"/>
<feature type="transmembrane region" description="Helical" evidence="1">
    <location>
        <begin position="273"/>
        <end position="296"/>
    </location>
</feature>
<dbReference type="EMBL" id="JAUSUL010000005">
    <property type="protein sequence ID" value="MDQ0317547.1"/>
    <property type="molecule type" value="Genomic_DNA"/>
</dbReference>
<keyword evidence="1" id="KW-1133">Transmembrane helix</keyword>